<dbReference type="PANTHER" id="PTHR47592">
    <property type="entry name" value="PBF68 PROTEIN"/>
    <property type="match status" value="1"/>
</dbReference>
<dbReference type="Pfam" id="PF22936">
    <property type="entry name" value="Pol_BBD"/>
    <property type="match status" value="1"/>
</dbReference>
<dbReference type="GO" id="GO:0008270">
    <property type="term" value="F:zinc ion binding"/>
    <property type="evidence" value="ECO:0007669"/>
    <property type="project" value="UniProtKB-KW"/>
</dbReference>
<dbReference type="Pfam" id="PF14223">
    <property type="entry name" value="Retrotran_gag_2"/>
    <property type="match status" value="1"/>
</dbReference>
<protein>
    <submittedName>
        <fullName evidence="3">Copia protein</fullName>
    </submittedName>
</protein>
<keyword evidence="1" id="KW-0862">Zinc</keyword>
<reference evidence="3" key="1">
    <citation type="submission" date="2021-05" db="EMBL/GenBank/DDBJ databases">
        <authorList>
            <person name="Alioto T."/>
            <person name="Alioto T."/>
            <person name="Gomez Garrido J."/>
        </authorList>
    </citation>
    <scope>NUCLEOTIDE SEQUENCE</scope>
</reference>
<dbReference type="InterPro" id="IPR036875">
    <property type="entry name" value="Znf_CCHC_sf"/>
</dbReference>
<name>A0A8D9E633_9HEMI</name>
<dbReference type="InterPro" id="IPR054722">
    <property type="entry name" value="PolX-like_BBD"/>
</dbReference>
<sequence length="428" mass="49142">MDEKYKIPLFIGEDYDSWKFRMKIMLDENGLLKFIEKDLVNMPKKDREANTQLDKRAKSLIVQKVGDSHLEYVKEKETAFQMWMSLANTFERKGIKSQLYLRKVLLQMKFDEKNSKLQDHFLKLDKVVRDLRNAGATMEEKDIICHLLLTLPSTYDSIISALETCEEERLTLSFVKSKLFDEELKRNESKICVSEPGSSSNSSTSAFTSFKCYNCGKPGHKMSNCRFKKKKAVANVVMSSQNENELENASIDQDGESLIFMSTFSSSGFSTRISQSSSSIVWILDSGASNHMINQKLFDKMQKLDQPVKVFVAEKGRFLLGEGRGDIQMFSEKNEQMKLESVLYVPDLLCNLMSISKLEENGLVINFQNGCAEILDNDRIIAIGKKNFHSRLYEVEFMLNPKDEHCHASIVNPELWHQRLGHLGTRKQ</sequence>
<evidence type="ECO:0000256" key="1">
    <source>
        <dbReference type="PROSITE-ProRule" id="PRU00047"/>
    </source>
</evidence>
<dbReference type="SMART" id="SM00343">
    <property type="entry name" value="ZnF_C2HC"/>
    <property type="match status" value="1"/>
</dbReference>
<dbReference type="PROSITE" id="PS50158">
    <property type="entry name" value="ZF_CCHC"/>
    <property type="match status" value="1"/>
</dbReference>
<dbReference type="SUPFAM" id="SSF57756">
    <property type="entry name" value="Retrovirus zinc finger-like domains"/>
    <property type="match status" value="1"/>
</dbReference>
<accession>A0A8D9E633</accession>
<dbReference type="EMBL" id="HBUF01430973">
    <property type="protein sequence ID" value="CAG6741928.1"/>
    <property type="molecule type" value="Transcribed_RNA"/>
</dbReference>
<dbReference type="AlphaFoldDB" id="A0A8D9E633"/>
<dbReference type="Gene3D" id="4.10.60.10">
    <property type="entry name" value="Zinc finger, CCHC-type"/>
    <property type="match status" value="1"/>
</dbReference>
<evidence type="ECO:0000313" key="3">
    <source>
        <dbReference type="EMBL" id="CAG6741926.1"/>
    </source>
</evidence>
<organism evidence="3">
    <name type="scientific">Cacopsylla melanoneura</name>
    <dbReference type="NCBI Taxonomy" id="428564"/>
    <lineage>
        <taxon>Eukaryota</taxon>
        <taxon>Metazoa</taxon>
        <taxon>Ecdysozoa</taxon>
        <taxon>Arthropoda</taxon>
        <taxon>Hexapoda</taxon>
        <taxon>Insecta</taxon>
        <taxon>Pterygota</taxon>
        <taxon>Neoptera</taxon>
        <taxon>Paraneoptera</taxon>
        <taxon>Hemiptera</taxon>
        <taxon>Sternorrhyncha</taxon>
        <taxon>Psylloidea</taxon>
        <taxon>Psyllidae</taxon>
        <taxon>Psyllinae</taxon>
        <taxon>Cacopsylla</taxon>
    </lineage>
</organism>
<dbReference type="InterPro" id="IPR001878">
    <property type="entry name" value="Znf_CCHC"/>
</dbReference>
<dbReference type="PANTHER" id="PTHR47592:SF31">
    <property type="entry name" value="ZINC FINGER, CCHC-TYPE-RELATED"/>
    <property type="match status" value="1"/>
</dbReference>
<dbReference type="GO" id="GO:0003676">
    <property type="term" value="F:nucleic acid binding"/>
    <property type="evidence" value="ECO:0007669"/>
    <property type="project" value="InterPro"/>
</dbReference>
<dbReference type="EMBL" id="HBUF01591251">
    <property type="protein sequence ID" value="CAG6773456.1"/>
    <property type="molecule type" value="Transcribed_RNA"/>
</dbReference>
<dbReference type="EMBL" id="HBUF01430972">
    <property type="protein sequence ID" value="CAG6741926.1"/>
    <property type="molecule type" value="Transcribed_RNA"/>
</dbReference>
<dbReference type="EMBL" id="HBUF01591249">
    <property type="protein sequence ID" value="CAG6773452.1"/>
    <property type="molecule type" value="Transcribed_RNA"/>
</dbReference>
<evidence type="ECO:0000259" key="2">
    <source>
        <dbReference type="PROSITE" id="PS50158"/>
    </source>
</evidence>
<dbReference type="Pfam" id="PF00098">
    <property type="entry name" value="zf-CCHC"/>
    <property type="match status" value="1"/>
</dbReference>
<keyword evidence="1" id="KW-0863">Zinc-finger</keyword>
<keyword evidence="1" id="KW-0479">Metal-binding</keyword>
<proteinExistence type="predicted"/>
<feature type="domain" description="CCHC-type" evidence="2">
    <location>
        <begin position="211"/>
        <end position="226"/>
    </location>
</feature>